<dbReference type="InterPro" id="IPR028347">
    <property type="entry name" value="START_dom_prot"/>
</dbReference>
<proteinExistence type="predicted"/>
<evidence type="ECO:0000259" key="2">
    <source>
        <dbReference type="PROSITE" id="PS50848"/>
    </source>
</evidence>
<dbReference type="Gene3D" id="3.30.530.20">
    <property type="match status" value="1"/>
</dbReference>
<feature type="chain" id="PRO_5005472049" evidence="1">
    <location>
        <begin position="21"/>
        <end position="197"/>
    </location>
</feature>
<dbReference type="Pfam" id="PF01852">
    <property type="entry name" value="START"/>
    <property type="match status" value="1"/>
</dbReference>
<evidence type="ECO:0000256" key="1">
    <source>
        <dbReference type="SAM" id="SignalP"/>
    </source>
</evidence>
<sequence length="197" mass="21737">MFKKVIAVTALTLVAGTALANEWKEEKNADGVQVFLKQEAGSKYKAYRGVTVINASLDKVLAVQADAANSCQWIHECSSLKVLKKEGPSVWTYTQFSTPWPVTPRDSVLKVTESKQGDEVVRKIEGLPSYQPETKGYVRVAKVDGYWKFKPLSANQTQVTYEVHTDPGGSVPAWLANKFVVEAPFNTLVGMRNAAQK</sequence>
<dbReference type="InterPro" id="IPR051213">
    <property type="entry name" value="START_lipid_transfer"/>
</dbReference>
<dbReference type="SUPFAM" id="SSF55961">
    <property type="entry name" value="Bet v1-like"/>
    <property type="match status" value="1"/>
</dbReference>
<dbReference type="GO" id="GO:0008289">
    <property type="term" value="F:lipid binding"/>
    <property type="evidence" value="ECO:0007669"/>
    <property type="project" value="InterPro"/>
</dbReference>
<reference evidence="4" key="3">
    <citation type="journal article" date="2022" name="Sci. Total Environ.">
        <title>Prevalence, transmission, and molecular epidemiology of tet(X)-positive bacteria among humans, animals, and environmental niches in China: An epidemiological, and genomic-based study.</title>
        <authorList>
            <person name="Dong N."/>
            <person name="Zeng Y."/>
            <person name="Cai C."/>
            <person name="Sun C."/>
            <person name="Lu J."/>
            <person name="Liu C."/>
            <person name="Zhou H."/>
            <person name="Sun Q."/>
            <person name="Shu L."/>
            <person name="Wang H."/>
            <person name="Wang Y."/>
            <person name="Wang S."/>
            <person name="Wu C."/>
            <person name="Chan E.W."/>
            <person name="Chen G."/>
            <person name="Shen Z."/>
            <person name="Chen S."/>
            <person name="Zhang R."/>
        </authorList>
    </citation>
    <scope>NUCLEOTIDE SEQUENCE</scope>
    <source>
        <strain evidence="4">DF46-2-2</strain>
    </source>
</reference>
<accession>A0A0K1XCJ3</accession>
<feature type="signal peptide" evidence="1">
    <location>
        <begin position="1"/>
        <end position="20"/>
    </location>
</feature>
<reference evidence="4" key="2">
    <citation type="submission" date="2020-06" db="EMBL/GenBank/DDBJ databases">
        <authorList>
            <person name="Dong N."/>
        </authorList>
    </citation>
    <scope>NUCLEOTIDE SEQUENCE</scope>
    <source>
        <strain evidence="4">DF46-2-2</strain>
    </source>
</reference>
<name>A0A0K1XCJ3_9GAMM</name>
<dbReference type="InterPro" id="IPR023393">
    <property type="entry name" value="START-like_dom_sf"/>
</dbReference>
<feature type="domain" description="START" evidence="2">
    <location>
        <begin position="23"/>
        <end position="197"/>
    </location>
</feature>
<dbReference type="STRING" id="1697053.AKN87_04760"/>
<dbReference type="AlphaFoldDB" id="A0A0K1XCJ3"/>
<dbReference type="EMBL" id="JACANB010000001">
    <property type="protein sequence ID" value="MDM1695216.1"/>
    <property type="molecule type" value="Genomic_DNA"/>
</dbReference>
<protein>
    <submittedName>
        <fullName evidence="4">START domain-containing protein</fullName>
    </submittedName>
</protein>
<keyword evidence="5" id="KW-1185">Reference proteome</keyword>
<organism evidence="3 5">
    <name type="scientific">Thiopseudomonas alkaliphila</name>
    <dbReference type="NCBI Taxonomy" id="1697053"/>
    <lineage>
        <taxon>Bacteria</taxon>
        <taxon>Pseudomonadati</taxon>
        <taxon>Pseudomonadota</taxon>
        <taxon>Gammaproteobacteria</taxon>
        <taxon>Pseudomonadales</taxon>
        <taxon>Pseudomonadaceae</taxon>
        <taxon>Thiopseudomonas</taxon>
    </lineage>
</organism>
<dbReference type="PROSITE" id="PS50848">
    <property type="entry name" value="START"/>
    <property type="match status" value="1"/>
</dbReference>
<evidence type="ECO:0000313" key="3">
    <source>
        <dbReference type="EMBL" id="AKX58979.1"/>
    </source>
</evidence>
<gene>
    <name evidence="3" type="ORF">AKN88_02775</name>
    <name evidence="4" type="ORF">HX099_00820</name>
</gene>
<dbReference type="PANTHER" id="PTHR19308:SF14">
    <property type="entry name" value="START DOMAIN-CONTAINING PROTEIN"/>
    <property type="match status" value="1"/>
</dbReference>
<keyword evidence="1" id="KW-0732">Signal</keyword>
<reference evidence="3 5" key="1">
    <citation type="journal article" date="2015" name="Genome Announc.">
        <title>Genome Sequences of Oblitimonas alkaliphila gen. nov. sp. nov. (Proposed), a Novel Bacterium of the Pseudomonadaceae Family.</title>
        <authorList>
            <person name="Lauer A.C."/>
            <person name="Nicholson A.C."/>
            <person name="Humrighouse B.W."/>
            <person name="Emery B."/>
            <person name="Drobish A."/>
            <person name="Juieng P."/>
            <person name="Loparev V."/>
            <person name="McQuiston J.R."/>
        </authorList>
    </citation>
    <scope>NUCLEOTIDE SEQUENCE [LARGE SCALE GENOMIC DNA]</scope>
    <source>
        <strain evidence="3 5">E5571</strain>
    </source>
</reference>
<dbReference type="PANTHER" id="PTHR19308">
    <property type="entry name" value="PHOSPHATIDYLCHOLINE TRANSFER PROTEIN"/>
    <property type="match status" value="1"/>
</dbReference>
<evidence type="ECO:0000313" key="4">
    <source>
        <dbReference type="EMBL" id="MDM1695216.1"/>
    </source>
</evidence>
<evidence type="ECO:0000313" key="5">
    <source>
        <dbReference type="Proteomes" id="UP000063953"/>
    </source>
</evidence>
<dbReference type="Proteomes" id="UP000063953">
    <property type="component" value="Chromosome"/>
</dbReference>
<dbReference type="PATRIC" id="fig|1697052.3.peg.881"/>
<dbReference type="EMBL" id="CP012365">
    <property type="protein sequence ID" value="AKX58979.1"/>
    <property type="molecule type" value="Genomic_DNA"/>
</dbReference>
<dbReference type="InterPro" id="IPR002913">
    <property type="entry name" value="START_lipid-bd_dom"/>
</dbReference>
<dbReference type="PIRSF" id="PIRSF039033">
    <property type="entry name" value="START_dom"/>
    <property type="match status" value="1"/>
</dbReference>
<dbReference type="CDD" id="cd08876">
    <property type="entry name" value="START_1"/>
    <property type="match status" value="1"/>
</dbReference>
<dbReference type="GO" id="GO:0005737">
    <property type="term" value="C:cytoplasm"/>
    <property type="evidence" value="ECO:0007669"/>
    <property type="project" value="UniProtKB-ARBA"/>
</dbReference>
<dbReference type="Proteomes" id="UP001173465">
    <property type="component" value="Unassembled WGS sequence"/>
</dbReference>